<evidence type="ECO:0000256" key="1">
    <source>
        <dbReference type="SAM" id="MobiDB-lite"/>
    </source>
</evidence>
<dbReference type="PROSITE" id="PS50231">
    <property type="entry name" value="RICIN_B_LECTIN"/>
    <property type="match status" value="1"/>
</dbReference>
<accession>A0A2T0KHP7</accession>
<dbReference type="Proteomes" id="UP000239415">
    <property type="component" value="Unassembled WGS sequence"/>
</dbReference>
<organism evidence="4 5">
    <name type="scientific">Actinoplanes italicus</name>
    <dbReference type="NCBI Taxonomy" id="113567"/>
    <lineage>
        <taxon>Bacteria</taxon>
        <taxon>Bacillati</taxon>
        <taxon>Actinomycetota</taxon>
        <taxon>Actinomycetes</taxon>
        <taxon>Micromonosporales</taxon>
        <taxon>Micromonosporaceae</taxon>
        <taxon>Actinoplanes</taxon>
    </lineage>
</organism>
<dbReference type="InterPro" id="IPR013783">
    <property type="entry name" value="Ig-like_fold"/>
</dbReference>
<dbReference type="Pfam" id="PF00652">
    <property type="entry name" value="Ricin_B_lectin"/>
    <property type="match status" value="1"/>
</dbReference>
<dbReference type="Pfam" id="PF01344">
    <property type="entry name" value="Kelch_1"/>
    <property type="match status" value="1"/>
</dbReference>
<sequence length="699" mass="73722">MRLRRALVASCLLSASFLVATANTPAAGAHAGHPHTHEHAGAHAHGAEDDAEHRAQDLVGVPLHEIEKSTADNAARIARQTGRQPGKAQSKVQADADPGVSGAWSAVLPTEVVPVFTAVLPNGKVLIWDSVGDNPTESYPDHSFTRVMVWNPADDSHRRVDLQGANLFCAGFAHLPNGNILIAGGNANAAMDGIVRTYVFNWQTETFTRGQDMAGARWYPSVAETANGEEVIIGGGPTTAEVYQANGAIRSLTGFTRYGARVYPFLVSRPDTQLALIGPTNPGYTINTAGTAAITGTADRDTINRQYGSFVTYDVGKTLVVGGGALTEGGVANVPTKTAVVVDTNAGLNPTVAATGSMSTGRRQHNATVLADGSVLVTGGYNSGAGLVDLAKAVYAAERWDPVTGQWTALAGADRARQYHSTAALLPDGRVLTGGGGICSDCQKVGYLEKNIEYYSPPYLFKKDGSGQLAARPVISAAPAAIGINLPFTMTSPQAANIRKVALISYADVTHSVDQGQRYIPLRFTVSGTTLNVTGPQTGGVAPPGQYMLVVTDNAGVPSVARNIGVNKGYMPVMSPMKNSTGRCLDLPASNLAPRTYVQTYNCNTSKAQAITRLLYDSSIRILGNCLDIPNQSFVNGTRIWMWGCNTSVAQDWEYRIDGTIRPIRNTALCLTAASSANSAQIKLATCSAPPAALQKWTW</sequence>
<feature type="region of interest" description="Disordered" evidence="1">
    <location>
        <begin position="27"/>
        <end position="52"/>
    </location>
</feature>
<dbReference type="Pfam" id="PF09118">
    <property type="entry name" value="GO-like_E_set"/>
    <property type="match status" value="1"/>
</dbReference>
<dbReference type="SUPFAM" id="SSF50370">
    <property type="entry name" value="Ricin B-like lectins"/>
    <property type="match status" value="1"/>
</dbReference>
<dbReference type="Gene3D" id="2.130.10.80">
    <property type="entry name" value="Galactose oxidase/kelch, beta-propeller"/>
    <property type="match status" value="1"/>
</dbReference>
<gene>
    <name evidence="4" type="ORF">CLV67_104285</name>
</gene>
<comment type="caution">
    <text evidence="4">The sequence shown here is derived from an EMBL/GenBank/DDBJ whole genome shotgun (WGS) entry which is preliminary data.</text>
</comment>
<dbReference type="InterPro" id="IPR014756">
    <property type="entry name" value="Ig_E-set"/>
</dbReference>
<dbReference type="InterPro" id="IPR006652">
    <property type="entry name" value="Kelch_1"/>
</dbReference>
<dbReference type="Gene3D" id="2.60.40.10">
    <property type="entry name" value="Immunoglobulins"/>
    <property type="match status" value="1"/>
</dbReference>
<dbReference type="EMBL" id="PVMZ01000004">
    <property type="protein sequence ID" value="PRX22757.1"/>
    <property type="molecule type" value="Genomic_DNA"/>
</dbReference>
<proteinExistence type="predicted"/>
<evidence type="ECO:0000256" key="2">
    <source>
        <dbReference type="SAM" id="SignalP"/>
    </source>
</evidence>
<dbReference type="CDD" id="cd02851">
    <property type="entry name" value="E_set_GO_C"/>
    <property type="match status" value="1"/>
</dbReference>
<dbReference type="OrthoDB" id="2795102at2"/>
<dbReference type="PANTHER" id="PTHR32208:SF21">
    <property type="entry name" value="LOW QUALITY PROTEIN: ALDEHYDE OXIDASE GLOX-LIKE"/>
    <property type="match status" value="1"/>
</dbReference>
<feature type="signal peptide" evidence="2">
    <location>
        <begin position="1"/>
        <end position="22"/>
    </location>
</feature>
<feature type="compositionally biased region" description="Basic and acidic residues" evidence="1">
    <location>
        <begin position="35"/>
        <end position="52"/>
    </location>
</feature>
<evidence type="ECO:0000313" key="5">
    <source>
        <dbReference type="Proteomes" id="UP000239415"/>
    </source>
</evidence>
<dbReference type="InterPro" id="IPR035992">
    <property type="entry name" value="Ricin_B-like_lectins"/>
</dbReference>
<dbReference type="SMART" id="SM00458">
    <property type="entry name" value="RICIN"/>
    <property type="match status" value="1"/>
</dbReference>
<dbReference type="InterPro" id="IPR000772">
    <property type="entry name" value="Ricin_B_lectin"/>
</dbReference>
<reference evidence="4 5" key="1">
    <citation type="submission" date="2018-03" db="EMBL/GenBank/DDBJ databases">
        <title>Genomic Encyclopedia of Archaeal and Bacterial Type Strains, Phase II (KMG-II): from individual species to whole genera.</title>
        <authorList>
            <person name="Goeker M."/>
        </authorList>
    </citation>
    <scope>NUCLEOTIDE SEQUENCE [LARGE SCALE GENOMIC DNA]</scope>
    <source>
        <strain evidence="4 5">DSM 43146</strain>
    </source>
</reference>
<dbReference type="PANTHER" id="PTHR32208">
    <property type="entry name" value="SECRETED PROTEIN-RELATED"/>
    <property type="match status" value="1"/>
</dbReference>
<name>A0A2T0KHP7_9ACTN</name>
<dbReference type="InterPro" id="IPR015202">
    <property type="entry name" value="GO-like_E_set"/>
</dbReference>
<protein>
    <submittedName>
        <fullName evidence="4">Kelch motif protein</fullName>
    </submittedName>
</protein>
<feature type="chain" id="PRO_5039464690" evidence="2">
    <location>
        <begin position="23"/>
        <end position="699"/>
    </location>
</feature>
<dbReference type="RefSeq" id="WP_106317670.1">
    <property type="nucleotide sequence ID" value="NZ_BOMO01000020.1"/>
</dbReference>
<keyword evidence="5" id="KW-1185">Reference proteome</keyword>
<dbReference type="InterPro" id="IPR011043">
    <property type="entry name" value="Gal_Oxase/kelch_b-propeller"/>
</dbReference>
<evidence type="ECO:0000313" key="4">
    <source>
        <dbReference type="EMBL" id="PRX22757.1"/>
    </source>
</evidence>
<feature type="domain" description="Ricin B lectin" evidence="3">
    <location>
        <begin position="568"/>
        <end position="698"/>
    </location>
</feature>
<keyword evidence="2" id="KW-0732">Signal</keyword>
<dbReference type="InterPro" id="IPR037293">
    <property type="entry name" value="Gal_Oxidase_central_sf"/>
</dbReference>
<dbReference type="AlphaFoldDB" id="A0A2T0KHP7"/>
<evidence type="ECO:0000259" key="3">
    <source>
        <dbReference type="SMART" id="SM00458"/>
    </source>
</evidence>
<dbReference type="SUPFAM" id="SSF81296">
    <property type="entry name" value="E set domains"/>
    <property type="match status" value="1"/>
</dbReference>
<dbReference type="GO" id="GO:0005975">
    <property type="term" value="P:carbohydrate metabolic process"/>
    <property type="evidence" value="ECO:0007669"/>
    <property type="project" value="UniProtKB-ARBA"/>
</dbReference>
<dbReference type="SUPFAM" id="SSF50965">
    <property type="entry name" value="Galactose oxidase, central domain"/>
    <property type="match status" value="1"/>
</dbReference>
<dbReference type="Gene3D" id="2.80.10.50">
    <property type="match status" value="1"/>
</dbReference>